<accession>A0A0A8Y908</accession>
<dbReference type="EMBL" id="GBRH01276142">
    <property type="protein sequence ID" value="JAD21753.1"/>
    <property type="molecule type" value="Transcribed_RNA"/>
</dbReference>
<protein>
    <submittedName>
        <fullName evidence="1">Uncharacterized protein</fullName>
    </submittedName>
</protein>
<sequence>MLASCRTRSLEVKKTRYCSLWY</sequence>
<evidence type="ECO:0000313" key="1">
    <source>
        <dbReference type="EMBL" id="JAD21753.1"/>
    </source>
</evidence>
<name>A0A0A8Y908_ARUDO</name>
<organism evidence="1">
    <name type="scientific">Arundo donax</name>
    <name type="common">Giant reed</name>
    <name type="synonym">Donax arundinaceus</name>
    <dbReference type="NCBI Taxonomy" id="35708"/>
    <lineage>
        <taxon>Eukaryota</taxon>
        <taxon>Viridiplantae</taxon>
        <taxon>Streptophyta</taxon>
        <taxon>Embryophyta</taxon>
        <taxon>Tracheophyta</taxon>
        <taxon>Spermatophyta</taxon>
        <taxon>Magnoliopsida</taxon>
        <taxon>Liliopsida</taxon>
        <taxon>Poales</taxon>
        <taxon>Poaceae</taxon>
        <taxon>PACMAD clade</taxon>
        <taxon>Arundinoideae</taxon>
        <taxon>Arundineae</taxon>
        <taxon>Arundo</taxon>
    </lineage>
</organism>
<reference evidence="1" key="2">
    <citation type="journal article" date="2015" name="Data Brief">
        <title>Shoot transcriptome of the giant reed, Arundo donax.</title>
        <authorList>
            <person name="Barrero R.A."/>
            <person name="Guerrero F.D."/>
            <person name="Moolhuijzen P."/>
            <person name="Goolsby J.A."/>
            <person name="Tidwell J."/>
            <person name="Bellgard S.E."/>
            <person name="Bellgard M.I."/>
        </authorList>
    </citation>
    <scope>NUCLEOTIDE SEQUENCE</scope>
    <source>
        <tissue evidence="1">Shoot tissue taken approximately 20 cm above the soil surface</tissue>
    </source>
</reference>
<reference evidence="1" key="1">
    <citation type="submission" date="2014-09" db="EMBL/GenBank/DDBJ databases">
        <authorList>
            <person name="Magalhaes I.L.F."/>
            <person name="Oliveira U."/>
            <person name="Santos F.R."/>
            <person name="Vidigal T.H.D.A."/>
            <person name="Brescovit A.D."/>
            <person name="Santos A.J."/>
        </authorList>
    </citation>
    <scope>NUCLEOTIDE SEQUENCE</scope>
    <source>
        <tissue evidence="1">Shoot tissue taken approximately 20 cm above the soil surface</tissue>
    </source>
</reference>
<dbReference type="AlphaFoldDB" id="A0A0A8Y908"/>
<proteinExistence type="predicted"/>